<evidence type="ECO:0000313" key="2">
    <source>
        <dbReference type="Proteomes" id="UP000044026"/>
    </source>
</evidence>
<sequence>MNSVLIILPNENYFFTFDKSAFEDLKIRNFFSNRERRYL</sequence>
<proteinExistence type="predicted"/>
<organism evidence="1 2">
    <name type="scientific">Capnocytophaga canimorsus</name>
    <dbReference type="NCBI Taxonomy" id="28188"/>
    <lineage>
        <taxon>Bacteria</taxon>
        <taxon>Pseudomonadati</taxon>
        <taxon>Bacteroidota</taxon>
        <taxon>Flavobacteriia</taxon>
        <taxon>Flavobacteriales</taxon>
        <taxon>Flavobacteriaceae</taxon>
        <taxon>Capnocytophaga</taxon>
    </lineage>
</organism>
<name>A0A0B7HGX4_9FLAO</name>
<protein>
    <submittedName>
        <fullName evidence="1">Uncharacterized protein</fullName>
    </submittedName>
</protein>
<dbReference type="Proteomes" id="UP000044026">
    <property type="component" value="Unassembled WGS sequence"/>
</dbReference>
<gene>
    <name evidence="1" type="ORF">CCAN12_730070</name>
</gene>
<accession>A0A0B7HGX4</accession>
<dbReference type="AlphaFoldDB" id="A0A0B7HGX4"/>
<evidence type="ECO:0000313" key="1">
    <source>
        <dbReference type="EMBL" id="CEN38505.1"/>
    </source>
</evidence>
<dbReference type="EMBL" id="CDOE01000071">
    <property type="protein sequence ID" value="CEN38505.1"/>
    <property type="molecule type" value="Genomic_DNA"/>
</dbReference>
<reference evidence="1 2" key="1">
    <citation type="submission" date="2015-01" db="EMBL/GenBank/DDBJ databases">
        <authorList>
            <person name="Xiang T."/>
            <person name="Song Y."/>
            <person name="Huang L."/>
            <person name="Wang B."/>
            <person name="Wu P."/>
        </authorList>
    </citation>
    <scope>NUCLEOTIDE SEQUENCE [LARGE SCALE GENOMIC DNA]</scope>
    <source>
        <strain evidence="1 2">Cc12</strain>
    </source>
</reference>